<evidence type="ECO:0000259" key="2">
    <source>
        <dbReference type="Pfam" id="PF05347"/>
    </source>
</evidence>
<feature type="domain" description="Complex 1 LYR protein" evidence="2">
    <location>
        <begin position="33"/>
        <end position="89"/>
    </location>
</feature>
<dbReference type="Pfam" id="PF05347">
    <property type="entry name" value="Complex1_LYR"/>
    <property type="match status" value="1"/>
</dbReference>
<dbReference type="InterPro" id="IPR045294">
    <property type="entry name" value="Complex1_LYR_LYRM1"/>
</dbReference>
<dbReference type="CDD" id="cd20261">
    <property type="entry name" value="Complex1_LYR_LYRM1"/>
    <property type="match status" value="1"/>
</dbReference>
<dbReference type="AlphaFoldDB" id="A0AAE0BWV6"/>
<organism evidence="3 4">
    <name type="scientific">Cymbomonas tetramitiformis</name>
    <dbReference type="NCBI Taxonomy" id="36881"/>
    <lineage>
        <taxon>Eukaryota</taxon>
        <taxon>Viridiplantae</taxon>
        <taxon>Chlorophyta</taxon>
        <taxon>Pyramimonadophyceae</taxon>
        <taxon>Pyramimonadales</taxon>
        <taxon>Pyramimonadaceae</taxon>
        <taxon>Cymbomonas</taxon>
    </lineage>
</organism>
<dbReference type="InterPro" id="IPR008011">
    <property type="entry name" value="Complex1_LYR_dom"/>
</dbReference>
<evidence type="ECO:0000313" key="3">
    <source>
        <dbReference type="EMBL" id="KAK3243663.1"/>
    </source>
</evidence>
<reference evidence="3 4" key="1">
    <citation type="journal article" date="2015" name="Genome Biol. Evol.">
        <title>Comparative Genomics of a Bacterivorous Green Alga Reveals Evolutionary Causalities and Consequences of Phago-Mixotrophic Mode of Nutrition.</title>
        <authorList>
            <person name="Burns J.A."/>
            <person name="Paasch A."/>
            <person name="Narechania A."/>
            <person name="Kim E."/>
        </authorList>
    </citation>
    <scope>NUCLEOTIDE SEQUENCE [LARGE SCALE GENOMIC DNA]</scope>
    <source>
        <strain evidence="3 4">PLY_AMNH</strain>
    </source>
</reference>
<dbReference type="Proteomes" id="UP001190700">
    <property type="component" value="Unassembled WGS sequence"/>
</dbReference>
<protein>
    <recommendedName>
        <fullName evidence="2">Complex 1 LYR protein domain-containing protein</fullName>
    </recommendedName>
</protein>
<keyword evidence="4" id="KW-1185">Reference proteome</keyword>
<dbReference type="InterPro" id="IPR040330">
    <property type="entry name" value="LYRM1"/>
</dbReference>
<comment type="caution">
    <text evidence="3">The sequence shown here is derived from an EMBL/GenBank/DDBJ whole genome shotgun (WGS) entry which is preliminary data.</text>
</comment>
<evidence type="ECO:0000256" key="1">
    <source>
        <dbReference type="ARBA" id="ARBA00009508"/>
    </source>
</evidence>
<sequence length="172" mass="19214">MAIFGRTYSKRKERGRYLLELNVGMTAIATRGRALSLFRRIFRAGKAWQGDAEEKQYIFTEARSRFAANRKLVDAAEIEREIVDGESRVEIALHYGIAYPRLEHAPYAGGSEAKAATTGVPVLPDSPHVLDSAHAAHAALRSSFTKPINIRSQAARAKNRQKMMQVKTPKFD</sequence>
<proteinExistence type="inferred from homology"/>
<gene>
    <name evidence="3" type="ORF">CYMTET_46697</name>
</gene>
<dbReference type="PANTHER" id="PTHR14273">
    <property type="entry name" value="LYR MOTIF-CONTAINING PROTEIN 1"/>
    <property type="match status" value="1"/>
</dbReference>
<comment type="similarity">
    <text evidence="1">Belongs to the complex I LYR family.</text>
</comment>
<dbReference type="EMBL" id="LGRX02032723">
    <property type="protein sequence ID" value="KAK3243663.1"/>
    <property type="molecule type" value="Genomic_DNA"/>
</dbReference>
<dbReference type="PANTHER" id="PTHR14273:SF0">
    <property type="entry name" value="LYR MOTIF-CONTAINING PROTEIN 1"/>
    <property type="match status" value="1"/>
</dbReference>
<dbReference type="GO" id="GO:0005739">
    <property type="term" value="C:mitochondrion"/>
    <property type="evidence" value="ECO:0007669"/>
    <property type="project" value="TreeGrafter"/>
</dbReference>
<evidence type="ECO:0000313" key="4">
    <source>
        <dbReference type="Proteomes" id="UP001190700"/>
    </source>
</evidence>
<accession>A0AAE0BWV6</accession>
<name>A0AAE0BWV6_9CHLO</name>